<evidence type="ECO:0000259" key="5">
    <source>
        <dbReference type="Pfam" id="PF22780"/>
    </source>
</evidence>
<proteinExistence type="predicted"/>
<evidence type="ECO:0000313" key="6">
    <source>
        <dbReference type="EMBL" id="MBP2027887.1"/>
    </source>
</evidence>
<dbReference type="Gene3D" id="1.10.8.260">
    <property type="entry name" value="HI0933 insert domain-like"/>
    <property type="match status" value="1"/>
</dbReference>
<dbReference type="InterPro" id="IPR023166">
    <property type="entry name" value="BaiN-like_dom_sf"/>
</dbReference>
<dbReference type="InterPro" id="IPR036188">
    <property type="entry name" value="FAD/NAD-bd_sf"/>
</dbReference>
<dbReference type="Pfam" id="PF22780">
    <property type="entry name" value="HI0933_like_1st"/>
    <property type="match status" value="1"/>
</dbReference>
<feature type="domain" description="RsdA/BaiN/AoA(So)-like insert" evidence="5">
    <location>
        <begin position="189"/>
        <end position="342"/>
    </location>
</feature>
<dbReference type="PANTHER" id="PTHR42887:SF2">
    <property type="entry name" value="OS12G0638800 PROTEIN"/>
    <property type="match status" value="1"/>
</dbReference>
<dbReference type="SUPFAM" id="SSF51905">
    <property type="entry name" value="FAD/NAD(P)-binding domain"/>
    <property type="match status" value="1"/>
</dbReference>
<keyword evidence="3" id="KW-0274">FAD</keyword>
<dbReference type="Pfam" id="PF03486">
    <property type="entry name" value="HI0933_like"/>
    <property type="match status" value="1"/>
</dbReference>
<dbReference type="Gene3D" id="2.40.30.10">
    <property type="entry name" value="Translation factors"/>
    <property type="match status" value="1"/>
</dbReference>
<organism evidence="6 7">
    <name type="scientific">Acetoanaerobium pronyense</name>
    <dbReference type="NCBI Taxonomy" id="1482736"/>
    <lineage>
        <taxon>Bacteria</taxon>
        <taxon>Bacillati</taxon>
        <taxon>Bacillota</taxon>
        <taxon>Clostridia</taxon>
        <taxon>Peptostreptococcales</taxon>
        <taxon>Filifactoraceae</taxon>
        <taxon>Acetoanaerobium</taxon>
    </lineage>
</organism>
<evidence type="ECO:0000256" key="1">
    <source>
        <dbReference type="ARBA" id="ARBA00001974"/>
    </source>
</evidence>
<comment type="cofactor">
    <cofactor evidence="1">
        <name>FAD</name>
        <dbReference type="ChEBI" id="CHEBI:57692"/>
    </cofactor>
</comment>
<name>A0ABS4KJC1_9FIRM</name>
<dbReference type="Proteomes" id="UP001314903">
    <property type="component" value="Unassembled WGS sequence"/>
</dbReference>
<dbReference type="NCBIfam" id="TIGR00275">
    <property type="entry name" value="aminoacetone oxidase family FAD-binding enzyme"/>
    <property type="match status" value="1"/>
</dbReference>
<dbReference type="EMBL" id="JAGGLI010000017">
    <property type="protein sequence ID" value="MBP2027887.1"/>
    <property type="molecule type" value="Genomic_DNA"/>
</dbReference>
<dbReference type="Gene3D" id="3.50.50.60">
    <property type="entry name" value="FAD/NAD(P)-binding domain"/>
    <property type="match status" value="1"/>
</dbReference>
<reference evidence="6 7" key="1">
    <citation type="submission" date="2021-03" db="EMBL/GenBank/DDBJ databases">
        <title>Genomic Encyclopedia of Type Strains, Phase IV (KMG-IV): sequencing the most valuable type-strain genomes for metagenomic binning, comparative biology and taxonomic classification.</title>
        <authorList>
            <person name="Goeker M."/>
        </authorList>
    </citation>
    <scope>NUCLEOTIDE SEQUENCE [LARGE SCALE GENOMIC DNA]</scope>
    <source>
        <strain evidence="6 7">DSM 27512</strain>
    </source>
</reference>
<dbReference type="SUPFAM" id="SSF160996">
    <property type="entry name" value="HI0933 insert domain-like"/>
    <property type="match status" value="1"/>
</dbReference>
<dbReference type="PANTHER" id="PTHR42887">
    <property type="entry name" value="OS12G0638800 PROTEIN"/>
    <property type="match status" value="1"/>
</dbReference>
<feature type="domain" description="RsdA/BaiN/AoA(So)-like Rossmann fold-like" evidence="4">
    <location>
        <begin position="3"/>
        <end position="395"/>
    </location>
</feature>
<dbReference type="InterPro" id="IPR004792">
    <property type="entry name" value="BaiN-like"/>
</dbReference>
<evidence type="ECO:0000256" key="2">
    <source>
        <dbReference type="ARBA" id="ARBA00022630"/>
    </source>
</evidence>
<protein>
    <submittedName>
        <fullName evidence="6">Rossmann fold flavoprotein</fullName>
    </submittedName>
</protein>
<keyword evidence="7" id="KW-1185">Reference proteome</keyword>
<sequence length="399" mass="44111">MKEIVIIGAGPAGMMAAIKASNKDCNVTIIEKNNMLGKKLLITGGGRCNIASNVSNEEFYSHITENPKFLYSALNYFSKDDLLDFFENEGVSFKIEGNKIYPQDNSAEGILSVLETLLISNKVNLRLKEQVTDLIIENEEIKGVITNKGEIKADKVIVCTGGMSYSKTGSDGAFFSVLKSKNIKVSKFYPALVYINLHKGEEDNLVGISISDVVLTAKADKKIYKVTGDILFTHNGISGPAALDMSSYISKYEGKDIDLRIDFLPHYSQKKLLELLLQKNKKNIVNRFKGILPVEILKRIMKDYNEKDIFNLNKNEIDEIIKQIKEYKLDVKSFGSIENSMVTKGGVDLKHIKPSTLESKLVKNLYFAGEALDLDGNTGGYNLQIAFSTGALAGDSASE</sequence>
<dbReference type="PRINTS" id="PR00368">
    <property type="entry name" value="FADPNR"/>
</dbReference>
<accession>A0ABS4KJC1</accession>
<comment type="caution">
    <text evidence="6">The sequence shown here is derived from an EMBL/GenBank/DDBJ whole genome shotgun (WGS) entry which is preliminary data.</text>
</comment>
<dbReference type="PRINTS" id="PR00411">
    <property type="entry name" value="PNDRDTASEI"/>
</dbReference>
<dbReference type="RefSeq" id="WP_209660948.1">
    <property type="nucleotide sequence ID" value="NZ_JAGGLI010000017.1"/>
</dbReference>
<dbReference type="InterPro" id="IPR055178">
    <property type="entry name" value="RsdA/BaiN/AoA(So)-like_dom"/>
</dbReference>
<evidence type="ECO:0000313" key="7">
    <source>
        <dbReference type="Proteomes" id="UP001314903"/>
    </source>
</evidence>
<dbReference type="InterPro" id="IPR057661">
    <property type="entry name" value="RsdA/BaiN/AoA(So)_Rossmann"/>
</dbReference>
<evidence type="ECO:0000256" key="3">
    <source>
        <dbReference type="ARBA" id="ARBA00022827"/>
    </source>
</evidence>
<gene>
    <name evidence="6" type="ORF">J2Z35_001685</name>
</gene>
<evidence type="ECO:0000259" key="4">
    <source>
        <dbReference type="Pfam" id="PF03486"/>
    </source>
</evidence>
<keyword evidence="2" id="KW-0285">Flavoprotein</keyword>